<sequence>MNAWETRHEMVGGIYKLLNKNASIADIDHVVSDHSFLKSDIDVASVLLLSKDGLERTSKGVMDIHLYLIHNARLKMVKHLLPAGDSILDLGGANAPLHHMGFPHAYSKIVLIDLPTEERHKDFQVALDEEGGKVFLRYEDMTDLKGIPSDSVDLVWSGQSIEHVTPEQGMRMCKEAYRVLKSGGRFCLDTPNGHVSRIHAATIGNHFIHPDHKIEYTPDQLRLLLLDTGFVIAEEWGICEMPITCKTGTFSYDDFLVGGAITKNIDDAYIQFFNCLKP</sequence>
<dbReference type="Pfam" id="PF08241">
    <property type="entry name" value="Methyltransf_11"/>
    <property type="match status" value="1"/>
</dbReference>
<evidence type="ECO:0000259" key="1">
    <source>
        <dbReference type="Pfam" id="PF08241"/>
    </source>
</evidence>
<evidence type="ECO:0000313" key="3">
    <source>
        <dbReference type="Proteomes" id="UP000095143"/>
    </source>
</evidence>
<dbReference type="Gene3D" id="3.40.50.150">
    <property type="entry name" value="Vaccinia Virus protein VP39"/>
    <property type="match status" value="1"/>
</dbReference>
<dbReference type="Proteomes" id="UP000095143">
    <property type="component" value="Unassembled WGS sequence"/>
</dbReference>
<dbReference type="EMBL" id="MDEN01000060">
    <property type="protein sequence ID" value="OCX21857.1"/>
    <property type="molecule type" value="Genomic_DNA"/>
</dbReference>
<protein>
    <recommendedName>
        <fullName evidence="1">Methyltransferase type 11 domain-containing protein</fullName>
    </recommendedName>
</protein>
<name>A0A1C2E4D1_9PSED</name>
<gene>
    <name evidence="2" type="ORF">BBI10_09815</name>
</gene>
<dbReference type="OrthoDB" id="9760689at2"/>
<reference evidence="2 3" key="1">
    <citation type="submission" date="2016-08" db="EMBL/GenBank/DDBJ databases">
        <title>Whole genome sequence of Pseudomonas graminis strain UASWS1507, a potential biological control agent for agriculture.</title>
        <authorList>
            <person name="Crovadore J."/>
            <person name="Calmin G."/>
            <person name="Chablais R."/>
            <person name="Cochard B."/>
            <person name="Lefort F."/>
        </authorList>
    </citation>
    <scope>NUCLEOTIDE SEQUENCE [LARGE SCALE GENOMIC DNA]</scope>
    <source>
        <strain evidence="2 3">UASWS1507</strain>
    </source>
</reference>
<dbReference type="AlphaFoldDB" id="A0A1C2E4D1"/>
<dbReference type="InterPro" id="IPR013216">
    <property type="entry name" value="Methyltransf_11"/>
</dbReference>
<dbReference type="SUPFAM" id="SSF53335">
    <property type="entry name" value="S-adenosyl-L-methionine-dependent methyltransferases"/>
    <property type="match status" value="1"/>
</dbReference>
<dbReference type="GO" id="GO:0008757">
    <property type="term" value="F:S-adenosylmethionine-dependent methyltransferase activity"/>
    <property type="evidence" value="ECO:0007669"/>
    <property type="project" value="InterPro"/>
</dbReference>
<evidence type="ECO:0000313" key="2">
    <source>
        <dbReference type="EMBL" id="OCX21857.1"/>
    </source>
</evidence>
<dbReference type="RefSeq" id="WP_065988335.1">
    <property type="nucleotide sequence ID" value="NZ_MDEN01000060.1"/>
</dbReference>
<dbReference type="CDD" id="cd02440">
    <property type="entry name" value="AdoMet_MTases"/>
    <property type="match status" value="1"/>
</dbReference>
<dbReference type="InterPro" id="IPR029063">
    <property type="entry name" value="SAM-dependent_MTases_sf"/>
</dbReference>
<accession>A0A1C2E4D1</accession>
<organism evidence="2 3">
    <name type="scientific">Pseudomonas graminis</name>
    <dbReference type="NCBI Taxonomy" id="158627"/>
    <lineage>
        <taxon>Bacteria</taxon>
        <taxon>Pseudomonadati</taxon>
        <taxon>Pseudomonadota</taxon>
        <taxon>Gammaproteobacteria</taxon>
        <taxon>Pseudomonadales</taxon>
        <taxon>Pseudomonadaceae</taxon>
        <taxon>Pseudomonas</taxon>
    </lineage>
</organism>
<proteinExistence type="predicted"/>
<comment type="caution">
    <text evidence="2">The sequence shown here is derived from an EMBL/GenBank/DDBJ whole genome shotgun (WGS) entry which is preliminary data.</text>
</comment>
<feature type="domain" description="Methyltransferase type 11" evidence="1">
    <location>
        <begin position="106"/>
        <end position="187"/>
    </location>
</feature>